<dbReference type="InterPro" id="IPR055438">
    <property type="entry name" value="AstE_AspA_cat"/>
</dbReference>
<keyword evidence="4" id="KW-0862">Zinc</keyword>
<dbReference type="InterPro" id="IPR043795">
    <property type="entry name" value="N-alpha-Ac-DABA-like"/>
</dbReference>
<evidence type="ECO:0000256" key="2">
    <source>
        <dbReference type="ARBA" id="ARBA00022723"/>
    </source>
</evidence>
<dbReference type="Proteomes" id="UP001321014">
    <property type="component" value="Unassembled WGS sequence"/>
</dbReference>
<dbReference type="Pfam" id="PF24827">
    <property type="entry name" value="AstE_AspA_cat"/>
    <property type="match status" value="1"/>
</dbReference>
<dbReference type="GO" id="GO:0016787">
    <property type="term" value="F:hydrolase activity"/>
    <property type="evidence" value="ECO:0007669"/>
    <property type="project" value="UniProtKB-KW"/>
</dbReference>
<dbReference type="PANTHER" id="PTHR37326">
    <property type="entry name" value="BLL3975 PROTEIN"/>
    <property type="match status" value="1"/>
</dbReference>
<proteinExistence type="predicted"/>
<evidence type="ECO:0000256" key="4">
    <source>
        <dbReference type="ARBA" id="ARBA00022833"/>
    </source>
</evidence>
<gene>
    <name evidence="6" type="primary">doeB</name>
    <name evidence="6" type="ORF">OEZ49_20875</name>
</gene>
<accession>A0ABT2WWG1</accession>
<comment type="cofactor">
    <cofactor evidence="1">
        <name>Zn(2+)</name>
        <dbReference type="ChEBI" id="CHEBI:29105"/>
    </cofactor>
</comment>
<evidence type="ECO:0000256" key="3">
    <source>
        <dbReference type="ARBA" id="ARBA00022801"/>
    </source>
</evidence>
<dbReference type="PIRSF" id="PIRSF039012">
    <property type="entry name" value="ASP"/>
    <property type="match status" value="1"/>
</dbReference>
<comment type="caution">
    <text evidence="6">The sequence shown here is derived from an EMBL/GenBank/DDBJ whole genome shotgun (WGS) entry which is preliminary data.</text>
</comment>
<dbReference type="RefSeq" id="WP_263390095.1">
    <property type="nucleotide sequence ID" value="NZ_JAOVQN010000031.1"/>
</dbReference>
<feature type="domain" description="Succinylglutamate desuccinylase/Aspartoacylase catalytic" evidence="5">
    <location>
        <begin position="48"/>
        <end position="234"/>
    </location>
</feature>
<dbReference type="CDD" id="cd06252">
    <property type="entry name" value="M14_ASTE_ASPA-like"/>
    <property type="match status" value="1"/>
</dbReference>
<evidence type="ECO:0000256" key="1">
    <source>
        <dbReference type="ARBA" id="ARBA00001947"/>
    </source>
</evidence>
<keyword evidence="3 6" id="KW-0378">Hydrolase</keyword>
<evidence type="ECO:0000313" key="6">
    <source>
        <dbReference type="EMBL" id="MCU9840219.1"/>
    </source>
</evidence>
<organism evidence="6 7">
    <name type="scientific">Ruegeria marisflavi</name>
    <dbReference type="NCBI Taxonomy" id="2984152"/>
    <lineage>
        <taxon>Bacteria</taxon>
        <taxon>Pseudomonadati</taxon>
        <taxon>Pseudomonadota</taxon>
        <taxon>Alphaproteobacteria</taxon>
        <taxon>Rhodobacterales</taxon>
        <taxon>Roseobacteraceae</taxon>
        <taxon>Ruegeria</taxon>
    </lineage>
</organism>
<protein>
    <submittedName>
        <fullName evidence="6">N(2)-acetyl-L-2,4-diaminobutanoate deacetylase DoeB</fullName>
        <ecNumber evidence="6">3.5.1.125</ecNumber>
    </submittedName>
</protein>
<dbReference type="EC" id="3.5.1.125" evidence="6"/>
<dbReference type="InterPro" id="IPR014336">
    <property type="entry name" value="DoeB"/>
</dbReference>
<name>A0ABT2WWG1_9RHOB</name>
<dbReference type="EMBL" id="JAOVQN010000031">
    <property type="protein sequence ID" value="MCU9840219.1"/>
    <property type="molecule type" value="Genomic_DNA"/>
</dbReference>
<keyword evidence="2" id="KW-0479">Metal-binding</keyword>
<keyword evidence="7" id="KW-1185">Reference proteome</keyword>
<evidence type="ECO:0000259" key="5">
    <source>
        <dbReference type="Pfam" id="PF24827"/>
    </source>
</evidence>
<dbReference type="InterPro" id="IPR053138">
    <property type="entry name" value="N-alpha-Ac-DABA_deacetylase"/>
</dbReference>
<evidence type="ECO:0000313" key="7">
    <source>
        <dbReference type="Proteomes" id="UP001321014"/>
    </source>
</evidence>
<dbReference type="SUPFAM" id="SSF53187">
    <property type="entry name" value="Zn-dependent exopeptidases"/>
    <property type="match status" value="1"/>
</dbReference>
<dbReference type="NCBIfam" id="TIGR02994">
    <property type="entry name" value="ectoine_eutE"/>
    <property type="match status" value="1"/>
</dbReference>
<reference evidence="6 7" key="1">
    <citation type="submission" date="2022-10" db="EMBL/GenBank/DDBJ databases">
        <title>Ruegeria sp. nov., isolated from ocean surface water.</title>
        <authorList>
            <person name="He W."/>
            <person name="Wang L."/>
            <person name="Zhang D.-F."/>
        </authorList>
    </citation>
    <scope>NUCLEOTIDE SEQUENCE [LARGE SCALE GENOMIC DNA]</scope>
    <source>
        <strain evidence="6 7">WL0004</strain>
    </source>
</reference>
<sequence length="329" mass="35359">MRANPITPTVDFEMDGKQHGHLRLPYSRNDSAWGSVLIPVSVIRRGTGPVALLTGANHGDEYEGPLVLFELAHSLTPDQVTGTVIIVPAMNFPAFLAGTRVSPLDQVNMNRAFPGAPDGTPTQKIADYFQRTLLPMADLVLDFHSGGRTLDFLPFAASHILEDKAQEARCRAARDAFNAPFSVEMREIDALGMYDDAAEAIGKTFVTTELGGQGSATPYTTGIARKGVRNLLIHAGILSGEPERAPTRYLSQPDDACFHFTAQGGLVEFLVSLGEFVKPGDPIARIWQTGQTGSAPRSVTAQRDGILMARHHPGLCQAGDCLAVLAVED</sequence>
<dbReference type="Gene3D" id="3.40.630.10">
    <property type="entry name" value="Zn peptidases"/>
    <property type="match status" value="1"/>
</dbReference>
<dbReference type="PANTHER" id="PTHR37326:SF1">
    <property type="entry name" value="BLL3975 PROTEIN"/>
    <property type="match status" value="1"/>
</dbReference>